<keyword evidence="4" id="KW-0804">Transcription</keyword>
<feature type="domain" description="HTH lysR-type" evidence="5">
    <location>
        <begin position="1"/>
        <end position="58"/>
    </location>
</feature>
<dbReference type="Gene3D" id="3.40.190.290">
    <property type="match status" value="1"/>
</dbReference>
<dbReference type="GO" id="GO:0003700">
    <property type="term" value="F:DNA-binding transcription factor activity"/>
    <property type="evidence" value="ECO:0007669"/>
    <property type="project" value="InterPro"/>
</dbReference>
<dbReference type="SUPFAM" id="SSF46785">
    <property type="entry name" value="Winged helix' DNA-binding domain"/>
    <property type="match status" value="1"/>
</dbReference>
<keyword evidence="8" id="KW-1185">Reference proteome</keyword>
<dbReference type="AlphaFoldDB" id="A0A200JD99"/>
<dbReference type="InterPro" id="IPR050950">
    <property type="entry name" value="HTH-type_LysR_regulators"/>
</dbReference>
<dbReference type="Pfam" id="PF03466">
    <property type="entry name" value="LysR_substrate"/>
    <property type="match status" value="1"/>
</dbReference>
<gene>
    <name evidence="6" type="ORF">A5889_000654</name>
    <name evidence="7" type="ORF">A5889_003244</name>
</gene>
<dbReference type="Pfam" id="PF00126">
    <property type="entry name" value="HTH_1"/>
    <property type="match status" value="1"/>
</dbReference>
<dbReference type="EMBL" id="CP147246">
    <property type="protein sequence ID" value="WYJ95695.1"/>
    <property type="molecule type" value="Genomic_DNA"/>
</dbReference>
<evidence type="ECO:0000256" key="3">
    <source>
        <dbReference type="ARBA" id="ARBA00023125"/>
    </source>
</evidence>
<dbReference type="RefSeq" id="WP_087640413.1">
    <property type="nucleotide sequence ID" value="NZ_CP147246.1"/>
</dbReference>
<dbReference type="InterPro" id="IPR036388">
    <property type="entry name" value="WH-like_DNA-bd_sf"/>
</dbReference>
<proteinExistence type="inferred from homology"/>
<dbReference type="GO" id="GO:0005829">
    <property type="term" value="C:cytosol"/>
    <property type="evidence" value="ECO:0007669"/>
    <property type="project" value="TreeGrafter"/>
</dbReference>
<evidence type="ECO:0000313" key="8">
    <source>
        <dbReference type="Proteomes" id="UP000196151"/>
    </source>
</evidence>
<dbReference type="GO" id="GO:0003677">
    <property type="term" value="F:DNA binding"/>
    <property type="evidence" value="ECO:0007669"/>
    <property type="project" value="UniProtKB-KW"/>
</dbReference>
<evidence type="ECO:0000313" key="7">
    <source>
        <dbReference type="EMBL" id="WYJ95695.1"/>
    </source>
</evidence>
<dbReference type="SUPFAM" id="SSF53850">
    <property type="entry name" value="Periplasmic binding protein-like II"/>
    <property type="match status" value="1"/>
</dbReference>
<evidence type="ECO:0000256" key="1">
    <source>
        <dbReference type="ARBA" id="ARBA00009437"/>
    </source>
</evidence>
<comment type="similarity">
    <text evidence="1">Belongs to the LysR transcriptional regulatory family.</text>
</comment>
<dbReference type="InterPro" id="IPR005119">
    <property type="entry name" value="LysR_subst-bd"/>
</dbReference>
<dbReference type="Proteomes" id="UP000196151">
    <property type="component" value="Chromosome"/>
</dbReference>
<protein>
    <recommendedName>
        <fullName evidence="5">HTH lysR-type domain-containing protein</fullName>
    </recommendedName>
</protein>
<dbReference type="PRINTS" id="PR00039">
    <property type="entry name" value="HTHLYSR"/>
</dbReference>
<dbReference type="InterPro" id="IPR000847">
    <property type="entry name" value="LysR_HTH_N"/>
</dbReference>
<evidence type="ECO:0000256" key="4">
    <source>
        <dbReference type="ARBA" id="ARBA00023163"/>
    </source>
</evidence>
<dbReference type="EMBL" id="NIBQ01000001">
    <property type="protein sequence ID" value="OUZ35178.1"/>
    <property type="molecule type" value="Genomic_DNA"/>
</dbReference>
<organism evidence="6">
    <name type="scientific">Candidatus Enterococcus dunnyi</name>
    <dbReference type="NCBI Taxonomy" id="1834192"/>
    <lineage>
        <taxon>Bacteria</taxon>
        <taxon>Bacillati</taxon>
        <taxon>Bacillota</taxon>
        <taxon>Bacilli</taxon>
        <taxon>Lactobacillales</taxon>
        <taxon>Enterococcaceae</taxon>
        <taxon>Enterococcus</taxon>
    </lineage>
</organism>
<dbReference type="PROSITE" id="PS50931">
    <property type="entry name" value="HTH_LYSR"/>
    <property type="match status" value="1"/>
</dbReference>
<keyword evidence="3" id="KW-0238">DNA-binding</keyword>
<reference evidence="6" key="1">
    <citation type="submission" date="2017-05" db="EMBL/GenBank/DDBJ databases">
        <title>The Genome Sequence of Enterococcus sp. 9D6_DIV0238.</title>
        <authorList>
            <consortium name="The Broad Institute Genomics Platform"/>
            <consortium name="The Broad Institute Genomic Center for Infectious Diseases"/>
            <person name="Earl A."/>
            <person name="Manson A."/>
            <person name="Schwartman J."/>
            <person name="Gilmore M."/>
            <person name="Abouelleil A."/>
            <person name="Cao P."/>
            <person name="Chapman S."/>
            <person name="Cusick C."/>
            <person name="Shea T."/>
            <person name="Young S."/>
            <person name="Neafsey D."/>
            <person name="Nusbaum C."/>
            <person name="Birren B."/>
        </authorList>
    </citation>
    <scope>NUCLEOTIDE SEQUENCE [LARGE SCALE GENOMIC DNA]</scope>
    <source>
        <strain evidence="6">9D6_DIV0238</strain>
    </source>
</reference>
<sequence>MEIKDFEYIRAILEFENLTKAAESLYITQPSLSMYLKNMEERLGFQVFQVIGKKFSLTLLGEEYLAAGLSILEIKDNFQSKLETMLEQRYGKIRLAIPLLRSSYLLPEILPKFNTLYPNVQIELSEDASVVLEKKIQDGRADIIIMNKPDRFLNMDYEIVRREKILLAVPRSFLTADLLPEKSQPKYPYFDLRQLKDKRFILHFPNQRTGQMAEKIFRYYQIKPKNVFYTKNIETALNLTVAGYGVSFVYENHVEHLNLKERPYFFSISQPDEHLFSTEVLIGYRKNRILPPYTREFIDLCKTLI</sequence>
<keyword evidence="2" id="KW-0805">Transcription regulation</keyword>
<dbReference type="Gene3D" id="1.10.10.10">
    <property type="entry name" value="Winged helix-like DNA-binding domain superfamily/Winged helix DNA-binding domain"/>
    <property type="match status" value="1"/>
</dbReference>
<evidence type="ECO:0000259" key="5">
    <source>
        <dbReference type="PROSITE" id="PS50931"/>
    </source>
</evidence>
<evidence type="ECO:0000256" key="2">
    <source>
        <dbReference type="ARBA" id="ARBA00023015"/>
    </source>
</evidence>
<evidence type="ECO:0000313" key="6">
    <source>
        <dbReference type="EMBL" id="OUZ35178.1"/>
    </source>
</evidence>
<dbReference type="OrthoDB" id="9803735at2"/>
<dbReference type="PANTHER" id="PTHR30419">
    <property type="entry name" value="HTH-TYPE TRANSCRIPTIONAL REGULATOR YBHD"/>
    <property type="match status" value="1"/>
</dbReference>
<accession>A0A200JD99</accession>
<dbReference type="InterPro" id="IPR036390">
    <property type="entry name" value="WH_DNA-bd_sf"/>
</dbReference>
<reference evidence="7" key="3">
    <citation type="submission" date="2024-03" db="EMBL/GenBank/DDBJ databases">
        <title>The Genome Sequence of Enterococcus sp. DIV0238c.</title>
        <authorList>
            <consortium name="The Broad Institute Genomics Platform"/>
            <consortium name="The Broad Institute Microbial Omics Core"/>
            <consortium name="The Broad Institute Genomic Center for Infectious Diseases"/>
            <person name="Earl A."/>
            <person name="Manson A."/>
            <person name="Gilmore M."/>
            <person name="Schwartman J."/>
            <person name="Shea T."/>
            <person name="Abouelleil A."/>
            <person name="Cao P."/>
            <person name="Chapman S."/>
            <person name="Cusick C."/>
            <person name="Young S."/>
            <person name="Neafsey D."/>
            <person name="Nusbaum C."/>
            <person name="Birren B."/>
        </authorList>
    </citation>
    <scope>NUCLEOTIDE SEQUENCE</scope>
    <source>
        <strain evidence="7">9D6_DIV0238</strain>
    </source>
</reference>
<reference evidence="7" key="2">
    <citation type="submission" date="2017-05" db="EMBL/GenBank/DDBJ databases">
        <authorList>
            <consortium name="The Broad Institute Genomics Platform"/>
            <consortium name="The Broad Institute Genomic Center for Infectious Diseases"/>
            <person name="Earl A."/>
            <person name="Manson A."/>
            <person name="Schwartman J."/>
            <person name="Gilmore M."/>
            <person name="Abouelleil A."/>
            <person name="Cao P."/>
            <person name="Chapman S."/>
            <person name="Cusick C."/>
            <person name="Shea T."/>
            <person name="Young S."/>
            <person name="Neafsey D."/>
            <person name="Nusbaum C."/>
            <person name="Birren B."/>
        </authorList>
    </citation>
    <scope>NUCLEOTIDE SEQUENCE</scope>
    <source>
        <strain evidence="7">9D6_DIV0238</strain>
    </source>
</reference>
<dbReference type="CDD" id="cd05466">
    <property type="entry name" value="PBP2_LTTR_substrate"/>
    <property type="match status" value="1"/>
</dbReference>
<name>A0A200JD99_9ENTE</name>